<keyword evidence="1" id="KW-0677">Repeat</keyword>
<dbReference type="SUPFAM" id="SSF49265">
    <property type="entry name" value="Fibronectin type III"/>
    <property type="match status" value="1"/>
</dbReference>
<feature type="repeat" description="Cell wall-binding" evidence="2">
    <location>
        <begin position="284"/>
        <end position="303"/>
    </location>
</feature>
<dbReference type="EMBL" id="AGEL01000007">
    <property type="protein sequence ID" value="EHO16611.1"/>
    <property type="molecule type" value="Genomic_DNA"/>
</dbReference>
<evidence type="ECO:0000256" key="2">
    <source>
        <dbReference type="PROSITE-ProRule" id="PRU00591"/>
    </source>
</evidence>
<name>A0AA36Y4N0_9FIRM</name>
<dbReference type="AlphaFoldDB" id="A0AA36Y4N0"/>
<reference evidence="5 6" key="1">
    <citation type="submission" date="2011-10" db="EMBL/GenBank/DDBJ databases">
        <title>The Genome Sequence of Lachnospiraceae bacterium ACC2.</title>
        <authorList>
            <consortium name="The Broad Institute Genome Sequencing Platform"/>
            <person name="Earl A."/>
            <person name="Ward D."/>
            <person name="Feldgarden M."/>
            <person name="Gevers D."/>
            <person name="Sizova M."/>
            <person name="Hazen A."/>
            <person name="Epstein S."/>
            <person name="Young S.K."/>
            <person name="Zeng Q."/>
            <person name="Gargeya S."/>
            <person name="Fitzgerald M."/>
            <person name="Haas B."/>
            <person name="Abouelleil A."/>
            <person name="Alvarado L."/>
            <person name="Arachchi H.M."/>
            <person name="Berlin A."/>
            <person name="Brown A."/>
            <person name="Chapman S.B."/>
            <person name="Chen Z."/>
            <person name="Dunbar C."/>
            <person name="Freedman E."/>
            <person name="Gearin G."/>
            <person name="Goldberg J."/>
            <person name="Griggs A."/>
            <person name="Gujja S."/>
            <person name="Heiman D."/>
            <person name="Howarth C."/>
            <person name="Larson L."/>
            <person name="Lui A."/>
            <person name="MacDonald P.J.P."/>
            <person name="Montmayeur A."/>
            <person name="Murphy C."/>
            <person name="Neiman D."/>
            <person name="Pearson M."/>
            <person name="Priest M."/>
            <person name="Roberts A."/>
            <person name="Saif S."/>
            <person name="Shea T."/>
            <person name="Shenoy N."/>
            <person name="Sisk P."/>
            <person name="Stolte C."/>
            <person name="Sykes S."/>
            <person name="Wortman J."/>
            <person name="Nusbaum C."/>
            <person name="Birren B."/>
        </authorList>
    </citation>
    <scope>NUCLEOTIDE SEQUENCE [LARGE SCALE GENOMIC DNA]</scope>
    <source>
        <strain evidence="5 6">ACC2</strain>
    </source>
</reference>
<keyword evidence="6" id="KW-1185">Reference proteome</keyword>
<dbReference type="InterPro" id="IPR013783">
    <property type="entry name" value="Ig-like_fold"/>
</dbReference>
<evidence type="ECO:0000256" key="1">
    <source>
        <dbReference type="ARBA" id="ARBA00022737"/>
    </source>
</evidence>
<dbReference type="InterPro" id="IPR036116">
    <property type="entry name" value="FN3_sf"/>
</dbReference>
<sequence length="353" mass="38494">MMQKNLLKKVAPIVLSAAMLLGMTSVAFAKSSKGVVQNVTIDLDYDLSPGMTASQIDAESDSAGVDSVKVTSITNTDFGKKPKVTLKLKPDSDFTFKGTPKGNVKLNDKGGKGAEVSKIVTSASAMTVTVTLPKTGSTDKDALEVGDVSWGDDDSPVVSWDQADYAKQYEVKLYRNNTIRESVTTNGTSYDFRSQIREGGKGDYTVKVRAVVGNGNGSKGNWTESDEFSVDDDILAALGGKTNNGGSNNGGQTGPNGSNSGNKGAWLKDNVGWWYCNADRSYTTDNWQQIDGNWYYFNKAGYMQTGWLKSRFTGKWYWLSTENGSNLGKMLTNQWVDNNRYYVDNSGIWTQSR</sequence>
<gene>
    <name evidence="5" type="ORF">HMPREF9623_01310</name>
</gene>
<organism evidence="5 6">
    <name type="scientific">Stomatobaculum longum</name>
    <dbReference type="NCBI Taxonomy" id="796942"/>
    <lineage>
        <taxon>Bacteria</taxon>
        <taxon>Bacillati</taxon>
        <taxon>Bacillota</taxon>
        <taxon>Clostridia</taxon>
        <taxon>Lachnospirales</taxon>
        <taxon>Lachnospiraceae</taxon>
        <taxon>Stomatobaculum</taxon>
    </lineage>
</organism>
<dbReference type="Pfam" id="PF19127">
    <property type="entry name" value="Choline_bind_3"/>
    <property type="match status" value="1"/>
</dbReference>
<dbReference type="SUPFAM" id="SSF69360">
    <property type="entry name" value="Cell wall binding repeat"/>
    <property type="match status" value="1"/>
</dbReference>
<feature type="region of interest" description="Disordered" evidence="3">
    <location>
        <begin position="239"/>
        <end position="262"/>
    </location>
</feature>
<protein>
    <recommendedName>
        <fullName evidence="7">Cell wall-binding repeat protein</fullName>
    </recommendedName>
</protein>
<feature type="chain" id="PRO_5041237014" description="Cell wall-binding repeat protein" evidence="4">
    <location>
        <begin position="30"/>
        <end position="353"/>
    </location>
</feature>
<dbReference type="PROSITE" id="PS51170">
    <property type="entry name" value="CW"/>
    <property type="match status" value="1"/>
</dbReference>
<evidence type="ECO:0000313" key="6">
    <source>
        <dbReference type="Proteomes" id="UP000018466"/>
    </source>
</evidence>
<proteinExistence type="predicted"/>
<evidence type="ECO:0000256" key="4">
    <source>
        <dbReference type="SAM" id="SignalP"/>
    </source>
</evidence>
<feature type="signal peptide" evidence="4">
    <location>
        <begin position="1"/>
        <end position="29"/>
    </location>
</feature>
<evidence type="ECO:0000256" key="3">
    <source>
        <dbReference type="SAM" id="MobiDB-lite"/>
    </source>
</evidence>
<dbReference type="Gene3D" id="2.60.40.10">
    <property type="entry name" value="Immunoglobulins"/>
    <property type="match status" value="1"/>
</dbReference>
<accession>A0AA36Y4N0</accession>
<comment type="caution">
    <text evidence="5">The sequence shown here is derived from an EMBL/GenBank/DDBJ whole genome shotgun (WGS) entry which is preliminary data.</text>
</comment>
<dbReference type="InterPro" id="IPR018337">
    <property type="entry name" value="Cell_wall/Cho-bd_repeat"/>
</dbReference>
<evidence type="ECO:0008006" key="7">
    <source>
        <dbReference type="Google" id="ProtNLM"/>
    </source>
</evidence>
<keyword evidence="4" id="KW-0732">Signal</keyword>
<dbReference type="Gene3D" id="2.10.270.20">
    <property type="match status" value="1"/>
</dbReference>
<dbReference type="Proteomes" id="UP000018466">
    <property type="component" value="Unassembled WGS sequence"/>
</dbReference>
<evidence type="ECO:0000313" key="5">
    <source>
        <dbReference type="EMBL" id="EHO16611.1"/>
    </source>
</evidence>